<protein>
    <recommendedName>
        <fullName evidence="10">Acetate permease A</fullName>
    </recommendedName>
</protein>
<comment type="similarity">
    <text evidence="2">Belongs to the acetate uptake transporter (AceTr) (TC 2.A.96) family.</text>
</comment>
<evidence type="ECO:0000256" key="6">
    <source>
        <dbReference type="SAM" id="MobiDB-lite"/>
    </source>
</evidence>
<dbReference type="InterPro" id="IPR051633">
    <property type="entry name" value="AceTr"/>
</dbReference>
<dbReference type="GO" id="GO:0005886">
    <property type="term" value="C:plasma membrane"/>
    <property type="evidence" value="ECO:0007669"/>
    <property type="project" value="TreeGrafter"/>
</dbReference>
<evidence type="ECO:0000256" key="4">
    <source>
        <dbReference type="ARBA" id="ARBA00022989"/>
    </source>
</evidence>
<dbReference type="PANTHER" id="PTHR31123:SF1">
    <property type="entry name" value="ACCUMULATION OF DYADS PROTEIN 2-RELATED"/>
    <property type="match status" value="1"/>
</dbReference>
<evidence type="ECO:0000313" key="8">
    <source>
        <dbReference type="EMBL" id="ODM17084.1"/>
    </source>
</evidence>
<gene>
    <name evidence="8" type="ORF">SI65_07483</name>
</gene>
<comment type="caution">
    <text evidence="8">The sequence shown here is derived from an EMBL/GenBank/DDBJ whole genome shotgun (WGS) entry which is preliminary data.</text>
</comment>
<name>A0A1E3B839_ASPCR</name>
<proteinExistence type="inferred from homology"/>
<keyword evidence="4 7" id="KW-1133">Transmembrane helix</keyword>
<evidence type="ECO:0000313" key="9">
    <source>
        <dbReference type="Proteomes" id="UP000094569"/>
    </source>
</evidence>
<feature type="region of interest" description="Disordered" evidence="6">
    <location>
        <begin position="1"/>
        <end position="28"/>
    </location>
</feature>
<dbReference type="Pfam" id="PF01184">
    <property type="entry name" value="Gpr1_Fun34_YaaH"/>
    <property type="match status" value="2"/>
</dbReference>
<accession>A0A1E3B839</accession>
<evidence type="ECO:0000256" key="1">
    <source>
        <dbReference type="ARBA" id="ARBA00004141"/>
    </source>
</evidence>
<evidence type="ECO:0000256" key="3">
    <source>
        <dbReference type="ARBA" id="ARBA00022692"/>
    </source>
</evidence>
<dbReference type="AlphaFoldDB" id="A0A1E3B839"/>
<keyword evidence="3 7" id="KW-0812">Transmembrane</keyword>
<feature type="compositionally biased region" description="Low complexity" evidence="6">
    <location>
        <begin position="10"/>
        <end position="27"/>
    </location>
</feature>
<dbReference type="PANTHER" id="PTHR31123">
    <property type="entry name" value="ACCUMULATION OF DYADS PROTEIN 2-RELATED"/>
    <property type="match status" value="1"/>
</dbReference>
<feature type="transmembrane region" description="Helical" evidence="7">
    <location>
        <begin position="148"/>
        <end position="169"/>
    </location>
</feature>
<dbReference type="InterPro" id="IPR047622">
    <property type="entry name" value="GPR1_FUN34_YAAH"/>
</dbReference>
<sequence>MTDTIDKEQTNNTNPSNTTDNSNNNDPQYYYIDPRYGPLARVNTAETQLPAFASELQPGLHRPGPVEKQKIGNPAPLGLAAFALTTFILGSLCGDVVRPPEMAAGNTFGATALSSYGGFWISLAIVFTPGGFNIMAALEKAGGGTTDMFYDSLGLFLMGWFIFTFLLVLCTLKSTFVFCGIFVTVDIAFLLLGIGYMHRNGSSSPNEPVIKAGGLFALLAAFQAWYVCLAGLANDSNSFVRIPATHFPWSEKGRESRKNN</sequence>
<evidence type="ECO:0000256" key="2">
    <source>
        <dbReference type="ARBA" id="ARBA00005587"/>
    </source>
</evidence>
<feature type="transmembrane region" description="Helical" evidence="7">
    <location>
        <begin position="175"/>
        <end position="197"/>
    </location>
</feature>
<evidence type="ECO:0000256" key="5">
    <source>
        <dbReference type="ARBA" id="ARBA00023136"/>
    </source>
</evidence>
<reference evidence="8 9" key="1">
    <citation type="journal article" date="2016" name="BMC Genomics">
        <title>Comparative genomic and transcriptomic analyses of the Fuzhuan brick tea-fermentation fungus Aspergillus cristatus.</title>
        <authorList>
            <person name="Ge Y."/>
            <person name="Wang Y."/>
            <person name="Liu Y."/>
            <person name="Tan Y."/>
            <person name="Ren X."/>
            <person name="Zhang X."/>
            <person name="Hyde K.D."/>
            <person name="Liu Y."/>
            <person name="Liu Z."/>
        </authorList>
    </citation>
    <scope>NUCLEOTIDE SEQUENCE [LARGE SCALE GENOMIC DNA]</scope>
    <source>
        <strain evidence="8 9">GZAAS20.1005</strain>
    </source>
</reference>
<dbReference type="OrthoDB" id="3648309at2759"/>
<dbReference type="PROSITE" id="PS01114">
    <property type="entry name" value="GPR1_FUN34_YAAH"/>
    <property type="match status" value="1"/>
</dbReference>
<dbReference type="NCBIfam" id="NF038013">
    <property type="entry name" value="AceTr_1"/>
    <property type="match status" value="1"/>
</dbReference>
<comment type="subcellular location">
    <subcellularLocation>
        <location evidence="1">Membrane</location>
        <topology evidence="1">Multi-pass membrane protein</topology>
    </subcellularLocation>
</comment>
<dbReference type="VEuPathDB" id="FungiDB:SI65_07483"/>
<keyword evidence="5 7" id="KW-0472">Membrane</keyword>
<evidence type="ECO:0000256" key="7">
    <source>
        <dbReference type="SAM" id="Phobius"/>
    </source>
</evidence>
<organism evidence="8 9">
    <name type="scientific">Aspergillus cristatus</name>
    <name type="common">Chinese Fuzhuan brick tea-fermentation fungus</name>
    <name type="synonym">Eurotium cristatum</name>
    <dbReference type="NCBI Taxonomy" id="573508"/>
    <lineage>
        <taxon>Eukaryota</taxon>
        <taxon>Fungi</taxon>
        <taxon>Dikarya</taxon>
        <taxon>Ascomycota</taxon>
        <taxon>Pezizomycotina</taxon>
        <taxon>Eurotiomycetes</taxon>
        <taxon>Eurotiomycetidae</taxon>
        <taxon>Eurotiales</taxon>
        <taxon>Aspergillaceae</taxon>
        <taxon>Aspergillus</taxon>
        <taxon>Aspergillus subgen. Aspergillus</taxon>
    </lineage>
</organism>
<dbReference type="EMBL" id="JXNT01000009">
    <property type="protein sequence ID" value="ODM17084.1"/>
    <property type="molecule type" value="Genomic_DNA"/>
</dbReference>
<dbReference type="STRING" id="573508.A0A1E3B839"/>
<feature type="transmembrane region" description="Helical" evidence="7">
    <location>
        <begin position="209"/>
        <end position="233"/>
    </location>
</feature>
<keyword evidence="9" id="KW-1185">Reference proteome</keyword>
<dbReference type="Proteomes" id="UP000094569">
    <property type="component" value="Unassembled WGS sequence"/>
</dbReference>
<dbReference type="InterPro" id="IPR000791">
    <property type="entry name" value="Gpr1/Fun34/SatP-like"/>
</dbReference>
<dbReference type="GO" id="GO:0015123">
    <property type="term" value="F:acetate transmembrane transporter activity"/>
    <property type="evidence" value="ECO:0007669"/>
    <property type="project" value="TreeGrafter"/>
</dbReference>
<feature type="transmembrane region" description="Helical" evidence="7">
    <location>
        <begin position="117"/>
        <end position="136"/>
    </location>
</feature>
<evidence type="ECO:0008006" key="10">
    <source>
        <dbReference type="Google" id="ProtNLM"/>
    </source>
</evidence>